<feature type="domain" description="PIN" evidence="9">
    <location>
        <begin position="3"/>
        <end position="122"/>
    </location>
</feature>
<dbReference type="GO" id="GO:0000287">
    <property type="term" value="F:magnesium ion binding"/>
    <property type="evidence" value="ECO:0007669"/>
    <property type="project" value="UniProtKB-UniRule"/>
</dbReference>
<dbReference type="Gene3D" id="3.40.50.1010">
    <property type="entry name" value="5'-nuclease"/>
    <property type="match status" value="1"/>
</dbReference>
<dbReference type="InterPro" id="IPR022907">
    <property type="entry name" value="VapC_family"/>
</dbReference>
<feature type="binding site" evidence="8">
    <location>
        <position position="98"/>
    </location>
    <ligand>
        <name>Mg(2+)</name>
        <dbReference type="ChEBI" id="CHEBI:18420"/>
    </ligand>
</feature>
<protein>
    <recommendedName>
        <fullName evidence="8">Ribonuclease VapC</fullName>
        <shortName evidence="8">RNase VapC</shortName>
        <ecNumber evidence="8">3.1.-.-</ecNumber>
    </recommendedName>
    <alternativeName>
        <fullName evidence="8">Toxin VapC</fullName>
    </alternativeName>
</protein>
<evidence type="ECO:0000256" key="2">
    <source>
        <dbReference type="ARBA" id="ARBA00022649"/>
    </source>
</evidence>
<evidence type="ECO:0000256" key="7">
    <source>
        <dbReference type="ARBA" id="ARBA00038093"/>
    </source>
</evidence>
<evidence type="ECO:0000256" key="6">
    <source>
        <dbReference type="ARBA" id="ARBA00022842"/>
    </source>
</evidence>
<evidence type="ECO:0000313" key="10">
    <source>
        <dbReference type="EMBL" id="MBC8432955.1"/>
    </source>
</evidence>
<keyword evidence="8" id="KW-0800">Toxin</keyword>
<dbReference type="AlphaFoldDB" id="A0A8J6P0D4"/>
<dbReference type="PANTHER" id="PTHR33653:SF1">
    <property type="entry name" value="RIBONUCLEASE VAPC2"/>
    <property type="match status" value="1"/>
</dbReference>
<evidence type="ECO:0000259" key="9">
    <source>
        <dbReference type="Pfam" id="PF01850"/>
    </source>
</evidence>
<dbReference type="GO" id="GO:0090729">
    <property type="term" value="F:toxin activity"/>
    <property type="evidence" value="ECO:0007669"/>
    <property type="project" value="UniProtKB-KW"/>
</dbReference>
<comment type="similarity">
    <text evidence="7 8">Belongs to the PINc/VapC protein family.</text>
</comment>
<keyword evidence="4 8" id="KW-0479">Metal-binding</keyword>
<reference evidence="10 11" key="1">
    <citation type="submission" date="2020-08" db="EMBL/GenBank/DDBJ databases">
        <title>Bridging the membrane lipid divide: bacteria of the FCB group superphylum have the potential to synthesize archaeal ether lipids.</title>
        <authorList>
            <person name="Villanueva L."/>
            <person name="Von Meijenfeldt F.A.B."/>
            <person name="Westbye A.B."/>
            <person name="Yadav S."/>
            <person name="Hopmans E.C."/>
            <person name="Dutilh B.E."/>
            <person name="Sinninghe Damste J.S."/>
        </authorList>
    </citation>
    <scope>NUCLEOTIDE SEQUENCE [LARGE SCALE GENOMIC DNA]</scope>
    <source>
        <strain evidence="10">NIOZ-UU17</strain>
    </source>
</reference>
<dbReference type="EMBL" id="JACNIG010000256">
    <property type="protein sequence ID" value="MBC8432955.1"/>
    <property type="molecule type" value="Genomic_DNA"/>
</dbReference>
<keyword evidence="6 8" id="KW-0460">Magnesium</keyword>
<dbReference type="CDD" id="cd18753">
    <property type="entry name" value="PIN_VapC4-5_FitB-like"/>
    <property type="match status" value="1"/>
</dbReference>
<name>A0A8J6P0D4_9BACT</name>
<evidence type="ECO:0000256" key="5">
    <source>
        <dbReference type="ARBA" id="ARBA00022801"/>
    </source>
</evidence>
<evidence type="ECO:0000256" key="3">
    <source>
        <dbReference type="ARBA" id="ARBA00022722"/>
    </source>
</evidence>
<proteinExistence type="inferred from homology"/>
<evidence type="ECO:0000256" key="8">
    <source>
        <dbReference type="HAMAP-Rule" id="MF_00265"/>
    </source>
</evidence>
<organism evidence="10 11">
    <name type="scientific">Candidatus Desulfatibia vada</name>
    <dbReference type="NCBI Taxonomy" id="2841696"/>
    <lineage>
        <taxon>Bacteria</taxon>
        <taxon>Pseudomonadati</taxon>
        <taxon>Thermodesulfobacteriota</taxon>
        <taxon>Desulfobacteria</taxon>
        <taxon>Desulfobacterales</taxon>
        <taxon>Desulfobacterales incertae sedis</taxon>
        <taxon>Candidatus Desulfatibia</taxon>
    </lineage>
</organism>
<dbReference type="PANTHER" id="PTHR33653">
    <property type="entry name" value="RIBONUCLEASE VAPC2"/>
    <property type="match status" value="1"/>
</dbReference>
<dbReference type="Pfam" id="PF01850">
    <property type="entry name" value="PIN"/>
    <property type="match status" value="1"/>
</dbReference>
<dbReference type="SUPFAM" id="SSF88723">
    <property type="entry name" value="PIN domain-like"/>
    <property type="match status" value="1"/>
</dbReference>
<dbReference type="InterPro" id="IPR002716">
    <property type="entry name" value="PIN_dom"/>
</dbReference>
<feature type="binding site" evidence="8">
    <location>
        <position position="6"/>
    </location>
    <ligand>
        <name>Mg(2+)</name>
        <dbReference type="ChEBI" id="CHEBI:18420"/>
    </ligand>
</feature>
<dbReference type="InterPro" id="IPR029060">
    <property type="entry name" value="PIN-like_dom_sf"/>
</dbReference>
<dbReference type="EC" id="3.1.-.-" evidence="8"/>
<evidence type="ECO:0000256" key="4">
    <source>
        <dbReference type="ARBA" id="ARBA00022723"/>
    </source>
</evidence>
<comment type="function">
    <text evidence="8">Toxic component of a toxin-antitoxin (TA) system. An RNase.</text>
</comment>
<dbReference type="HAMAP" id="MF_00265">
    <property type="entry name" value="VapC_Nob1"/>
    <property type="match status" value="1"/>
</dbReference>
<accession>A0A8J6P0D4</accession>
<dbReference type="GO" id="GO:0004540">
    <property type="term" value="F:RNA nuclease activity"/>
    <property type="evidence" value="ECO:0007669"/>
    <property type="project" value="InterPro"/>
</dbReference>
<keyword evidence="5 8" id="KW-0378">Hydrolase</keyword>
<evidence type="ECO:0000256" key="1">
    <source>
        <dbReference type="ARBA" id="ARBA00001946"/>
    </source>
</evidence>
<dbReference type="Proteomes" id="UP000605201">
    <property type="component" value="Unassembled WGS sequence"/>
</dbReference>
<gene>
    <name evidence="8" type="primary">vapC</name>
    <name evidence="10" type="ORF">H8D96_13675</name>
</gene>
<sequence>MKIVLDTNAYSDYAEGLPETVDFMASHGRHLYLPSVVLGELNFGFMKSSRQQLNERKLQQFISRLGVEIIDVNADVARKYAIIYLSLQKKGAKIPINDVWIAASCMEVGGTLLTRDRHFKVVEQIETVLFATF</sequence>
<evidence type="ECO:0000313" key="11">
    <source>
        <dbReference type="Proteomes" id="UP000605201"/>
    </source>
</evidence>
<comment type="cofactor">
    <cofactor evidence="1 8">
        <name>Mg(2+)</name>
        <dbReference type="ChEBI" id="CHEBI:18420"/>
    </cofactor>
</comment>
<keyword evidence="3 8" id="KW-0540">Nuclease</keyword>
<dbReference type="InterPro" id="IPR050556">
    <property type="entry name" value="Type_II_TA_system_RNase"/>
</dbReference>
<dbReference type="GO" id="GO:0016787">
    <property type="term" value="F:hydrolase activity"/>
    <property type="evidence" value="ECO:0007669"/>
    <property type="project" value="UniProtKB-KW"/>
</dbReference>
<keyword evidence="2 8" id="KW-1277">Toxin-antitoxin system</keyword>
<comment type="caution">
    <text evidence="10">The sequence shown here is derived from an EMBL/GenBank/DDBJ whole genome shotgun (WGS) entry which is preliminary data.</text>
</comment>